<dbReference type="Gene3D" id="2.30.42.10">
    <property type="match status" value="2"/>
</dbReference>
<sequence>VGQGIFISDIQEGSSAEKNGLEIGEMILSVNKETLIGVGYDKASQTLRRADGVIQLVLSNPKKKQDTDDNLGSTSANPSLPRTPDHQNLAAETPVKSVKPADPADCEIVPGTRTTIEVNSDNKNLGFHFVGGPNSFIPKGIVVNDIYKNCAVEKDNRLKIGDEIIEINGECIDKADNISTVVTLIKQKTAKTKMVVYRPDTVETLNVNAEVVHKAAKPFGFILRERQCGSGIYISEII</sequence>
<feature type="region of interest" description="Disordered" evidence="1">
    <location>
        <begin position="60"/>
        <end position="88"/>
    </location>
</feature>
<feature type="non-terminal residue" evidence="3">
    <location>
        <position position="238"/>
    </location>
</feature>
<gene>
    <name evidence="3" type="ORF">g.49271</name>
</gene>
<evidence type="ECO:0000259" key="2">
    <source>
        <dbReference type="PROSITE" id="PS50106"/>
    </source>
</evidence>
<feature type="domain" description="PDZ" evidence="2">
    <location>
        <begin position="1"/>
        <end position="62"/>
    </location>
</feature>
<dbReference type="PROSITE" id="PS50106">
    <property type="entry name" value="PDZ"/>
    <property type="match status" value="2"/>
</dbReference>
<dbReference type="SMART" id="SM00228">
    <property type="entry name" value="PDZ"/>
    <property type="match status" value="2"/>
</dbReference>
<evidence type="ECO:0000256" key="1">
    <source>
        <dbReference type="SAM" id="MobiDB-lite"/>
    </source>
</evidence>
<evidence type="ECO:0000313" key="3">
    <source>
        <dbReference type="EMBL" id="JAS62332.1"/>
    </source>
</evidence>
<dbReference type="SUPFAM" id="SSF50156">
    <property type="entry name" value="PDZ domain-like"/>
    <property type="match status" value="2"/>
</dbReference>
<dbReference type="InterPro" id="IPR001478">
    <property type="entry name" value="PDZ"/>
</dbReference>
<organism evidence="3">
    <name type="scientific">Cuerna arida</name>
    <dbReference type="NCBI Taxonomy" id="1464854"/>
    <lineage>
        <taxon>Eukaryota</taxon>
        <taxon>Metazoa</taxon>
        <taxon>Ecdysozoa</taxon>
        <taxon>Arthropoda</taxon>
        <taxon>Hexapoda</taxon>
        <taxon>Insecta</taxon>
        <taxon>Pterygota</taxon>
        <taxon>Neoptera</taxon>
        <taxon>Paraneoptera</taxon>
        <taxon>Hemiptera</taxon>
        <taxon>Auchenorrhyncha</taxon>
        <taxon>Membracoidea</taxon>
        <taxon>Cicadellidae</taxon>
        <taxon>Cicadellinae</taxon>
        <taxon>Proconiini</taxon>
        <taxon>Cuerna</taxon>
    </lineage>
</organism>
<dbReference type="InterPro" id="IPR036034">
    <property type="entry name" value="PDZ_sf"/>
</dbReference>
<dbReference type="PANTHER" id="PTHR19964:SF92">
    <property type="entry name" value="PATJ HOMOLOG"/>
    <property type="match status" value="1"/>
</dbReference>
<proteinExistence type="predicted"/>
<dbReference type="PANTHER" id="PTHR19964">
    <property type="entry name" value="MULTIPLE PDZ DOMAIN PROTEIN"/>
    <property type="match status" value="1"/>
</dbReference>
<dbReference type="EMBL" id="GECZ01007437">
    <property type="protein sequence ID" value="JAS62332.1"/>
    <property type="molecule type" value="Transcribed_RNA"/>
</dbReference>
<feature type="domain" description="PDZ" evidence="2">
    <location>
        <begin position="115"/>
        <end position="200"/>
    </location>
</feature>
<name>A0A1B6GIR4_9HEMI</name>
<accession>A0A1B6GIR4</accession>
<dbReference type="AlphaFoldDB" id="A0A1B6GIR4"/>
<protein>
    <recommendedName>
        <fullName evidence="2">PDZ domain-containing protein</fullName>
    </recommendedName>
</protein>
<feature type="compositionally biased region" description="Polar residues" evidence="1">
    <location>
        <begin position="70"/>
        <end position="80"/>
    </location>
</feature>
<reference evidence="3" key="1">
    <citation type="submission" date="2015-11" db="EMBL/GenBank/DDBJ databases">
        <title>De novo transcriptome assembly of four potential Pierce s Disease insect vectors from Arizona vineyards.</title>
        <authorList>
            <person name="Tassone E.E."/>
        </authorList>
    </citation>
    <scope>NUCLEOTIDE SEQUENCE</scope>
</reference>
<dbReference type="Pfam" id="PF00595">
    <property type="entry name" value="PDZ"/>
    <property type="match status" value="2"/>
</dbReference>
<dbReference type="InterPro" id="IPR051342">
    <property type="entry name" value="PDZ_scaffold"/>
</dbReference>
<feature type="non-terminal residue" evidence="3">
    <location>
        <position position="1"/>
    </location>
</feature>